<dbReference type="Pfam" id="PF07687">
    <property type="entry name" value="M20_dimer"/>
    <property type="match status" value="1"/>
</dbReference>
<dbReference type="SUPFAM" id="SSF53187">
    <property type="entry name" value="Zn-dependent exopeptidases"/>
    <property type="match status" value="1"/>
</dbReference>
<sequence>MNETKQESQLLADAKNIHQELIAWRRHLHQHPELGFEENDTSLFVQERLRQLGIEFQSGIGRTGVVGLIKGDEPGPTVALRADMDALPIQDAKNVPYASKIEGKAHLCGHDAHTTILLGAATLLTKNKPKKGQVKLIFQPAEEGFGGANEMIKDGVLKNPDVEIISGLHVHHTAETGFTTVCPGLSSAATDMFNLTIHGKGGHAAHPHLSVDSIAVTSEVVSALQQIVSRQVDPIAPLVITIGKIEGGYARNVIAPSVRLEGTVRTLDLQLRSEIEEKMNRVVKGICDAFGATHELEYEYGYPSVINDETLIPILQEASDTILGTGKLSLAKPSMGGEDFSYYAQQVPGIFFRLGIRNESKGTTFPLHHPMFDIDEDALPLGSAMLTQFALSALRRLENS</sequence>
<dbReference type="RefSeq" id="WP_307396268.1">
    <property type="nucleotide sequence ID" value="NZ_BAAADK010000002.1"/>
</dbReference>
<accession>A0ABT9W2T9</accession>
<comment type="caution">
    <text evidence="2">The sequence shown here is derived from an EMBL/GenBank/DDBJ whole genome shotgun (WGS) entry which is preliminary data.</text>
</comment>
<reference evidence="2 3" key="1">
    <citation type="submission" date="2023-07" db="EMBL/GenBank/DDBJ databases">
        <title>Genomic Encyclopedia of Type Strains, Phase IV (KMG-IV): sequencing the most valuable type-strain genomes for metagenomic binning, comparative biology and taxonomic classification.</title>
        <authorList>
            <person name="Goeker M."/>
        </authorList>
    </citation>
    <scope>NUCLEOTIDE SEQUENCE [LARGE SCALE GENOMIC DNA]</scope>
    <source>
        <strain evidence="2 3">DSM 12751</strain>
    </source>
</reference>
<dbReference type="Gene3D" id="3.40.630.10">
    <property type="entry name" value="Zn peptidases"/>
    <property type="match status" value="1"/>
</dbReference>
<organism evidence="2 3">
    <name type="scientific">Caldalkalibacillus horti</name>
    <dbReference type="NCBI Taxonomy" id="77523"/>
    <lineage>
        <taxon>Bacteria</taxon>
        <taxon>Bacillati</taxon>
        <taxon>Bacillota</taxon>
        <taxon>Bacilli</taxon>
        <taxon>Bacillales</taxon>
        <taxon>Bacillaceae</taxon>
        <taxon>Caldalkalibacillus</taxon>
    </lineage>
</organism>
<dbReference type="PIRSF" id="PIRSF005962">
    <property type="entry name" value="Pept_M20D_amidohydro"/>
    <property type="match status" value="1"/>
</dbReference>
<dbReference type="InterPro" id="IPR011650">
    <property type="entry name" value="Peptidase_M20_dimer"/>
</dbReference>
<evidence type="ECO:0000259" key="1">
    <source>
        <dbReference type="Pfam" id="PF07687"/>
    </source>
</evidence>
<dbReference type="Gene3D" id="3.30.70.360">
    <property type="match status" value="1"/>
</dbReference>
<dbReference type="Proteomes" id="UP001235840">
    <property type="component" value="Unassembled WGS sequence"/>
</dbReference>
<evidence type="ECO:0000313" key="3">
    <source>
        <dbReference type="Proteomes" id="UP001235840"/>
    </source>
</evidence>
<dbReference type="NCBIfam" id="TIGR01891">
    <property type="entry name" value="amidohydrolases"/>
    <property type="match status" value="1"/>
</dbReference>
<keyword evidence="3" id="KW-1185">Reference proteome</keyword>
<feature type="domain" description="Peptidase M20 dimerisation" evidence="1">
    <location>
        <begin position="193"/>
        <end position="284"/>
    </location>
</feature>
<evidence type="ECO:0000313" key="2">
    <source>
        <dbReference type="EMBL" id="MDQ0167389.1"/>
    </source>
</evidence>
<protein>
    <submittedName>
        <fullName evidence="2">Amidohydrolase</fullName>
    </submittedName>
</protein>
<gene>
    <name evidence="2" type="ORF">J2S11_003314</name>
</gene>
<dbReference type="InterPro" id="IPR017439">
    <property type="entry name" value="Amidohydrolase"/>
</dbReference>
<dbReference type="InterPro" id="IPR002933">
    <property type="entry name" value="Peptidase_M20"/>
</dbReference>
<dbReference type="EMBL" id="JAUSTY010000015">
    <property type="protein sequence ID" value="MDQ0167389.1"/>
    <property type="molecule type" value="Genomic_DNA"/>
</dbReference>
<proteinExistence type="predicted"/>
<name>A0ABT9W2T9_9BACI</name>
<dbReference type="Pfam" id="PF01546">
    <property type="entry name" value="Peptidase_M20"/>
    <property type="match status" value="1"/>
</dbReference>
<dbReference type="InterPro" id="IPR036264">
    <property type="entry name" value="Bact_exopeptidase_dim_dom"/>
</dbReference>
<dbReference type="PANTHER" id="PTHR11014">
    <property type="entry name" value="PEPTIDASE M20 FAMILY MEMBER"/>
    <property type="match status" value="1"/>
</dbReference>
<dbReference type="SUPFAM" id="SSF55031">
    <property type="entry name" value="Bacterial exopeptidase dimerisation domain"/>
    <property type="match status" value="1"/>
</dbReference>
<dbReference type="PANTHER" id="PTHR11014:SF63">
    <property type="entry name" value="METALLOPEPTIDASE, PUTATIVE (AFU_ORTHOLOGUE AFUA_6G09600)-RELATED"/>
    <property type="match status" value="1"/>
</dbReference>